<dbReference type="CDD" id="cd01949">
    <property type="entry name" value="GGDEF"/>
    <property type="match status" value="1"/>
</dbReference>
<evidence type="ECO:0008006" key="9">
    <source>
        <dbReference type="Google" id="ProtNLM"/>
    </source>
</evidence>
<dbReference type="PANTHER" id="PTHR44757">
    <property type="entry name" value="DIGUANYLATE CYCLASE DGCP"/>
    <property type="match status" value="1"/>
</dbReference>
<dbReference type="InterPro" id="IPR035919">
    <property type="entry name" value="EAL_sf"/>
</dbReference>
<keyword evidence="4" id="KW-0175">Coiled coil</keyword>
<dbReference type="InterPro" id="IPR046335">
    <property type="entry name" value="LacI/GalR-like_sensor"/>
</dbReference>
<dbReference type="CDD" id="cd01948">
    <property type="entry name" value="EAL"/>
    <property type="match status" value="1"/>
</dbReference>
<organism evidence="7 8">
    <name type="scientific">Paenibacillus athensensis</name>
    <dbReference type="NCBI Taxonomy" id="1967502"/>
    <lineage>
        <taxon>Bacteria</taxon>
        <taxon>Bacillati</taxon>
        <taxon>Bacillota</taxon>
        <taxon>Bacilli</taxon>
        <taxon>Bacillales</taxon>
        <taxon>Paenibacillaceae</taxon>
        <taxon>Paenibacillus</taxon>
    </lineage>
</organism>
<protein>
    <recommendedName>
        <fullName evidence="9">Diguanylate cyclase</fullName>
    </recommendedName>
</protein>
<evidence type="ECO:0000259" key="5">
    <source>
        <dbReference type="PROSITE" id="PS50883"/>
    </source>
</evidence>
<dbReference type="SUPFAM" id="SSF55073">
    <property type="entry name" value="Nucleotide cyclase"/>
    <property type="match status" value="1"/>
</dbReference>
<dbReference type="OrthoDB" id="9759607at2"/>
<dbReference type="Gene3D" id="3.20.20.450">
    <property type="entry name" value="EAL domain"/>
    <property type="match status" value="1"/>
</dbReference>
<dbReference type="Gene3D" id="3.30.70.270">
    <property type="match status" value="1"/>
</dbReference>
<dbReference type="CDD" id="cd06267">
    <property type="entry name" value="PBP1_LacI_sugar_binding-like"/>
    <property type="match status" value="1"/>
</dbReference>
<dbReference type="SMART" id="SM00267">
    <property type="entry name" value="GGDEF"/>
    <property type="match status" value="1"/>
</dbReference>
<feature type="domain" description="GGDEF" evidence="6">
    <location>
        <begin position="482"/>
        <end position="615"/>
    </location>
</feature>
<sequence length="888" mass="98819">MANEFRIGVMAPHLDGEYFGKIIEIVHSAVRKQGGQLLALHTMIEHRPDFTIRDPVSQDVTDGWLVVLDTVSDSVLRQLKRSGKPIVGLAHYRSEVPWCHVRMDNRQGMKEAVLHLIAHGHRNIAFVGQLREAELAERFDGYRDALAEHGIPLRDELIINVPDNLFTGGAEAAQRINELGTAITAVAAGTDMNALGLIDTLRQTGRQLPGELAVTGFDNIALAATHQPPLTTIEYPVVELAQRAIDELLALIAGRRPAERIQRLPGRLVHRSSCGCALTPARTADSFEAYETLIAEQREALNQMFTNNYHLIKGLVQASTGEHMHISKLYWNECHRGIMALWDTDVHGQRQLVVKQVFSTRGDPLPELGARYPAEAFPPPEFLPVNTGEGRDDYAVVHPLVSDQLEWGFLALVGPFHPLNLITFADISRHSYTILATHLERESLFRHIRFIAEHDSLTGLPNRAHFHQRLEEAMNEADRARIKLAVLLIDLDRFKDINDALGHQFGDRMLQHIAQKLRACVRDSDTVARLGGDEFIVLLPQLRDAGEIWPIAGRIMDSLNEPFVLGGQELRAVGSIGASLYPDHAVDAEALIKYADIAMYTAKENGGGLLQMYTDELSSKAVKRFTLEAGLRKALERGELTLHYQPQIALHSGRLFGAEALLRWHSPERGLVPPMEFIPLAEEMGLIVPIGTWVLQEACRQVKAWQEEGRAPLVMSVNISAQQFRHPDFVEQVRRTLKETGVGPEWMCLEITETMAIGDMEGSEHKLQQLVKLGLQIALDDFGTGYSSLALVKRLPIHAIKIDKSFIRDMTEDSDDAAIVKAIIAMTHSLGLTVVAEGVEDLDQLRSLQQLRCDFAQGFLIGKPMPVPEFAAFTQMHQAAAFKQPPTA</sequence>
<dbReference type="Pfam" id="PF13377">
    <property type="entry name" value="Peripla_BP_3"/>
    <property type="match status" value="1"/>
</dbReference>
<dbReference type="PROSITE" id="PS50883">
    <property type="entry name" value="EAL"/>
    <property type="match status" value="1"/>
</dbReference>
<dbReference type="Gene3D" id="3.40.50.2300">
    <property type="match status" value="2"/>
</dbReference>
<dbReference type="EMBL" id="MYFO01000001">
    <property type="protein sequence ID" value="TFE91881.1"/>
    <property type="molecule type" value="Genomic_DNA"/>
</dbReference>
<dbReference type="Pfam" id="PF00563">
    <property type="entry name" value="EAL"/>
    <property type="match status" value="1"/>
</dbReference>
<gene>
    <name evidence="7" type="ORF">B5M42_01170</name>
</gene>
<proteinExistence type="predicted"/>
<feature type="coiled-coil region" evidence="4">
    <location>
        <begin position="463"/>
        <end position="490"/>
    </location>
</feature>
<dbReference type="PROSITE" id="PS50887">
    <property type="entry name" value="GGDEF"/>
    <property type="match status" value="1"/>
</dbReference>
<dbReference type="FunFam" id="3.30.70.270:FF:000001">
    <property type="entry name" value="Diguanylate cyclase domain protein"/>
    <property type="match status" value="1"/>
</dbReference>
<keyword evidence="8" id="KW-1185">Reference proteome</keyword>
<dbReference type="SMART" id="SM00052">
    <property type="entry name" value="EAL"/>
    <property type="match status" value="1"/>
</dbReference>
<dbReference type="PANTHER" id="PTHR44757:SF2">
    <property type="entry name" value="BIOFILM ARCHITECTURE MAINTENANCE PROTEIN MBAA"/>
    <property type="match status" value="1"/>
</dbReference>
<reference evidence="7 8" key="1">
    <citation type="submission" date="2017-03" db="EMBL/GenBank/DDBJ databases">
        <title>Isolation of Levoglucosan Utilizing Bacteria.</title>
        <authorList>
            <person name="Arya A.S."/>
        </authorList>
    </citation>
    <scope>NUCLEOTIDE SEQUENCE [LARGE SCALE GENOMIC DNA]</scope>
    <source>
        <strain evidence="7 8">MEC069</strain>
    </source>
</reference>
<dbReference type="InterPro" id="IPR043128">
    <property type="entry name" value="Rev_trsase/Diguanyl_cyclase"/>
</dbReference>
<dbReference type="InterPro" id="IPR029787">
    <property type="entry name" value="Nucleotide_cyclase"/>
</dbReference>
<dbReference type="SUPFAM" id="SSF141868">
    <property type="entry name" value="EAL domain-like"/>
    <property type="match status" value="1"/>
</dbReference>
<dbReference type="InterPro" id="IPR000160">
    <property type="entry name" value="GGDEF_dom"/>
</dbReference>
<evidence type="ECO:0000256" key="3">
    <source>
        <dbReference type="ARBA" id="ARBA00023163"/>
    </source>
</evidence>
<dbReference type="InterPro" id="IPR001633">
    <property type="entry name" value="EAL_dom"/>
</dbReference>
<accession>A0A4Y8QAM2</accession>
<dbReference type="AlphaFoldDB" id="A0A4Y8QAM2"/>
<dbReference type="InterPro" id="IPR052155">
    <property type="entry name" value="Biofilm_reg_signaling"/>
</dbReference>
<evidence type="ECO:0000313" key="7">
    <source>
        <dbReference type="EMBL" id="TFE91881.1"/>
    </source>
</evidence>
<dbReference type="SUPFAM" id="SSF53822">
    <property type="entry name" value="Periplasmic binding protein-like I"/>
    <property type="match status" value="1"/>
</dbReference>
<name>A0A4Y8QAM2_9BACL</name>
<evidence type="ECO:0000313" key="8">
    <source>
        <dbReference type="Proteomes" id="UP000298246"/>
    </source>
</evidence>
<keyword evidence="3" id="KW-0804">Transcription</keyword>
<evidence type="ECO:0000259" key="6">
    <source>
        <dbReference type="PROSITE" id="PS50887"/>
    </source>
</evidence>
<dbReference type="GO" id="GO:0003677">
    <property type="term" value="F:DNA binding"/>
    <property type="evidence" value="ECO:0007669"/>
    <property type="project" value="UniProtKB-KW"/>
</dbReference>
<keyword evidence="1" id="KW-0805">Transcription regulation</keyword>
<dbReference type="FunFam" id="3.20.20.450:FF:000001">
    <property type="entry name" value="Cyclic di-GMP phosphodiesterase yahA"/>
    <property type="match status" value="1"/>
</dbReference>
<dbReference type="Proteomes" id="UP000298246">
    <property type="component" value="Unassembled WGS sequence"/>
</dbReference>
<feature type="domain" description="EAL" evidence="5">
    <location>
        <begin position="624"/>
        <end position="878"/>
    </location>
</feature>
<keyword evidence="2" id="KW-0238">DNA-binding</keyword>
<dbReference type="Pfam" id="PF00990">
    <property type="entry name" value="GGDEF"/>
    <property type="match status" value="1"/>
</dbReference>
<dbReference type="InterPro" id="IPR028082">
    <property type="entry name" value="Peripla_BP_I"/>
</dbReference>
<dbReference type="NCBIfam" id="TIGR00254">
    <property type="entry name" value="GGDEF"/>
    <property type="match status" value="1"/>
</dbReference>
<evidence type="ECO:0000256" key="2">
    <source>
        <dbReference type="ARBA" id="ARBA00023125"/>
    </source>
</evidence>
<evidence type="ECO:0000256" key="1">
    <source>
        <dbReference type="ARBA" id="ARBA00023015"/>
    </source>
</evidence>
<dbReference type="RefSeq" id="WP_134748821.1">
    <property type="nucleotide sequence ID" value="NZ_MYFO02000001.1"/>
</dbReference>
<evidence type="ECO:0000256" key="4">
    <source>
        <dbReference type="SAM" id="Coils"/>
    </source>
</evidence>
<comment type="caution">
    <text evidence="7">The sequence shown here is derived from an EMBL/GenBank/DDBJ whole genome shotgun (WGS) entry which is preliminary data.</text>
</comment>